<evidence type="ECO:0008006" key="3">
    <source>
        <dbReference type="Google" id="ProtNLM"/>
    </source>
</evidence>
<accession>A0A7W8QID9</accession>
<dbReference type="InterPro" id="IPR026002">
    <property type="entry name" value="ATC_hydrolase-like"/>
</dbReference>
<dbReference type="Pfam" id="PF14196">
    <property type="entry name" value="ATC_hydrolase"/>
    <property type="match status" value="1"/>
</dbReference>
<dbReference type="RefSeq" id="WP_184389236.1">
    <property type="nucleotide sequence ID" value="NZ_BAAAJD010000063.1"/>
</dbReference>
<comment type="caution">
    <text evidence="1">The sequence shown here is derived from an EMBL/GenBank/DDBJ whole genome shotgun (WGS) entry which is preliminary data.</text>
</comment>
<gene>
    <name evidence="1" type="ORF">HDA36_001020</name>
</gene>
<organism evidence="1 2">
    <name type="scientific">Nocardiopsis composta</name>
    <dbReference type="NCBI Taxonomy" id="157465"/>
    <lineage>
        <taxon>Bacteria</taxon>
        <taxon>Bacillati</taxon>
        <taxon>Actinomycetota</taxon>
        <taxon>Actinomycetes</taxon>
        <taxon>Streptosporangiales</taxon>
        <taxon>Nocardiopsidaceae</taxon>
        <taxon>Nocardiopsis</taxon>
    </lineage>
</organism>
<dbReference type="Proteomes" id="UP000572635">
    <property type="component" value="Unassembled WGS sequence"/>
</dbReference>
<dbReference type="EMBL" id="JACHDB010000001">
    <property type="protein sequence ID" value="MBB5430936.1"/>
    <property type="molecule type" value="Genomic_DNA"/>
</dbReference>
<evidence type="ECO:0000313" key="2">
    <source>
        <dbReference type="Proteomes" id="UP000572635"/>
    </source>
</evidence>
<proteinExistence type="predicted"/>
<reference evidence="1 2" key="1">
    <citation type="submission" date="2020-08" db="EMBL/GenBank/DDBJ databases">
        <title>Sequencing the genomes of 1000 actinobacteria strains.</title>
        <authorList>
            <person name="Klenk H.-P."/>
        </authorList>
    </citation>
    <scope>NUCLEOTIDE SEQUENCE [LARGE SCALE GENOMIC DNA]</scope>
    <source>
        <strain evidence="1 2">DSM 44551</strain>
    </source>
</reference>
<evidence type="ECO:0000313" key="1">
    <source>
        <dbReference type="EMBL" id="MBB5430936.1"/>
    </source>
</evidence>
<sequence>MTRHFGSDDTPEVRLDSGNDIVVGPFSAAISAKCGDPRLLRSLHERHDALRRSHRVRDESGPTGTNITVATALLAADRVLSDRLPDPEQRQKLLEQALVEPLAEMTQEATAAALDTADDPFAAMVATARERETSAFGPRFVFAHPVDGDAEFISEVRHCFFHELLTRHGAGHLTSILCAFDANWMDAVVPGRHGFTVDRATTIAAGGASCPFRFRRVATG</sequence>
<protein>
    <recommendedName>
        <fullName evidence="3">L-2-amino-thiazoline-4-carboxylic acid hydrolase</fullName>
    </recommendedName>
</protein>
<name>A0A7W8QID9_9ACTN</name>
<keyword evidence="2" id="KW-1185">Reference proteome</keyword>
<dbReference type="AlphaFoldDB" id="A0A7W8QID9"/>